<dbReference type="Proteomes" id="UP000689195">
    <property type="component" value="Unassembled WGS sequence"/>
</dbReference>
<evidence type="ECO:0000313" key="1">
    <source>
        <dbReference type="EMBL" id="CAD8206026.1"/>
    </source>
</evidence>
<comment type="caution">
    <text evidence="1">The sequence shown here is derived from an EMBL/GenBank/DDBJ whole genome shotgun (WGS) entry which is preliminary data.</text>
</comment>
<dbReference type="EMBL" id="CAJJDO010000142">
    <property type="protein sequence ID" value="CAD8206026.1"/>
    <property type="molecule type" value="Genomic_DNA"/>
</dbReference>
<dbReference type="AlphaFoldDB" id="A0A8S1XWW2"/>
<accession>A0A8S1XWW2</accession>
<organism evidence="1 2">
    <name type="scientific">Paramecium pentaurelia</name>
    <dbReference type="NCBI Taxonomy" id="43138"/>
    <lineage>
        <taxon>Eukaryota</taxon>
        <taxon>Sar</taxon>
        <taxon>Alveolata</taxon>
        <taxon>Ciliophora</taxon>
        <taxon>Intramacronucleata</taxon>
        <taxon>Oligohymenophorea</taxon>
        <taxon>Peniculida</taxon>
        <taxon>Parameciidae</taxon>
        <taxon>Paramecium</taxon>
    </lineage>
</organism>
<proteinExistence type="predicted"/>
<name>A0A8S1XWW2_9CILI</name>
<reference evidence="1" key="1">
    <citation type="submission" date="2021-01" db="EMBL/GenBank/DDBJ databases">
        <authorList>
            <consortium name="Genoscope - CEA"/>
            <person name="William W."/>
        </authorList>
    </citation>
    <scope>NUCLEOTIDE SEQUENCE</scope>
</reference>
<protein>
    <submittedName>
        <fullName evidence="1">Uncharacterized protein</fullName>
    </submittedName>
</protein>
<keyword evidence="2" id="KW-1185">Reference proteome</keyword>
<sequence length="83" mass="10166">MKLNALQINDLMNKVNPIRLNQIIRLFTLLKKMVTFLRIQKTTYENNGYRILLNKRNNFFQKQITILINETQRVFNKKYHLRK</sequence>
<evidence type="ECO:0000313" key="2">
    <source>
        <dbReference type="Proteomes" id="UP000689195"/>
    </source>
</evidence>
<gene>
    <name evidence="1" type="ORF">PPENT_87.1.T1420138</name>
</gene>